<dbReference type="RefSeq" id="WP_183821367.1">
    <property type="nucleotide sequence ID" value="NZ_JACIGW010000001.1"/>
</dbReference>
<dbReference type="SUPFAM" id="SSF55785">
    <property type="entry name" value="PYP-like sensor domain (PAS domain)"/>
    <property type="match status" value="1"/>
</dbReference>
<dbReference type="Proteomes" id="UP000524535">
    <property type="component" value="Unassembled WGS sequence"/>
</dbReference>
<evidence type="ECO:0000313" key="14">
    <source>
        <dbReference type="Proteomes" id="UP000520770"/>
    </source>
</evidence>
<dbReference type="InterPro" id="IPR013655">
    <property type="entry name" value="PAS_fold_3"/>
</dbReference>
<feature type="domain" description="GGDEF" evidence="10">
    <location>
        <begin position="491"/>
        <end position="624"/>
    </location>
</feature>
<evidence type="ECO:0000256" key="1">
    <source>
        <dbReference type="ARBA" id="ARBA00004370"/>
    </source>
</evidence>
<dbReference type="InterPro" id="IPR042240">
    <property type="entry name" value="CHASE_sf"/>
</dbReference>
<dbReference type="InterPro" id="IPR035965">
    <property type="entry name" value="PAS-like_dom_sf"/>
</dbReference>
<dbReference type="InterPro" id="IPR000160">
    <property type="entry name" value="GGDEF_dom"/>
</dbReference>
<dbReference type="Pfam" id="PF03924">
    <property type="entry name" value="CHASE"/>
    <property type="match status" value="1"/>
</dbReference>
<dbReference type="Gene3D" id="3.30.450.350">
    <property type="entry name" value="CHASE domain"/>
    <property type="match status" value="1"/>
</dbReference>
<evidence type="ECO:0000259" key="7">
    <source>
        <dbReference type="PROSITE" id="PS50113"/>
    </source>
</evidence>
<dbReference type="SUPFAM" id="SSF55073">
    <property type="entry name" value="Nucleotide cyclase"/>
    <property type="match status" value="1"/>
</dbReference>
<evidence type="ECO:0000256" key="5">
    <source>
        <dbReference type="SAM" id="Coils"/>
    </source>
</evidence>
<feature type="transmembrane region" description="Helical" evidence="6">
    <location>
        <begin position="273"/>
        <end position="293"/>
    </location>
</feature>
<dbReference type="PROSITE" id="PS50887">
    <property type="entry name" value="GGDEF"/>
    <property type="match status" value="1"/>
</dbReference>
<dbReference type="EMBL" id="JACIHM010000001">
    <property type="protein sequence ID" value="MBB4445136.1"/>
    <property type="molecule type" value="Genomic_DNA"/>
</dbReference>
<feature type="domain" description="EAL" evidence="9">
    <location>
        <begin position="633"/>
        <end position="884"/>
    </location>
</feature>
<name>A0A7W6UVT7_9HYPH</name>
<dbReference type="InterPro" id="IPR006189">
    <property type="entry name" value="CHASE_dom"/>
</dbReference>
<evidence type="ECO:0000313" key="11">
    <source>
        <dbReference type="EMBL" id="MBB4347157.1"/>
    </source>
</evidence>
<reference evidence="14 15" key="1">
    <citation type="submission" date="2020-08" db="EMBL/GenBank/DDBJ databases">
        <title>Genomic Encyclopedia of Type Strains, Phase IV (KMG-V): Genome sequencing to study the core and pangenomes of soil and plant-associated prokaryotes.</title>
        <authorList>
            <person name="Whitman W."/>
        </authorList>
    </citation>
    <scope>NUCLEOTIDE SEQUENCE [LARGE SCALE GENOMIC DNA]</scope>
    <source>
        <strain evidence="12 15">SEMIA 444</strain>
        <strain evidence="11 14">SEMIA 448</strain>
        <strain evidence="13 16">SEMIA 452</strain>
    </source>
</reference>
<dbReference type="NCBIfam" id="TIGR00254">
    <property type="entry name" value="GGDEF"/>
    <property type="match status" value="1"/>
</dbReference>
<comment type="caution">
    <text evidence="13">The sequence shown here is derived from an EMBL/GenBank/DDBJ whole genome shotgun (WGS) entry which is preliminary data.</text>
</comment>
<dbReference type="Pfam" id="PF00990">
    <property type="entry name" value="GGDEF"/>
    <property type="match status" value="1"/>
</dbReference>
<dbReference type="InterPro" id="IPR052155">
    <property type="entry name" value="Biofilm_reg_signaling"/>
</dbReference>
<dbReference type="SMART" id="SM00267">
    <property type="entry name" value="GGDEF"/>
    <property type="match status" value="1"/>
</dbReference>
<organism evidence="13 16">
    <name type="scientific">Aliirhizobium cellulosilyticum</name>
    <dbReference type="NCBI Taxonomy" id="393664"/>
    <lineage>
        <taxon>Bacteria</taxon>
        <taxon>Pseudomonadati</taxon>
        <taxon>Pseudomonadota</taxon>
        <taxon>Alphaproteobacteria</taxon>
        <taxon>Hyphomicrobiales</taxon>
        <taxon>Rhizobiaceae</taxon>
        <taxon>Aliirhizobium</taxon>
    </lineage>
</organism>
<dbReference type="Proteomes" id="UP000576087">
    <property type="component" value="Unassembled WGS sequence"/>
</dbReference>
<dbReference type="GO" id="GO:0007165">
    <property type="term" value="P:signal transduction"/>
    <property type="evidence" value="ECO:0007669"/>
    <property type="project" value="UniProtKB-ARBA"/>
</dbReference>
<evidence type="ECO:0000259" key="10">
    <source>
        <dbReference type="PROSITE" id="PS50887"/>
    </source>
</evidence>
<dbReference type="Pfam" id="PF00563">
    <property type="entry name" value="EAL"/>
    <property type="match status" value="1"/>
</dbReference>
<dbReference type="Gene3D" id="3.30.450.20">
    <property type="entry name" value="PAS domain"/>
    <property type="match status" value="1"/>
</dbReference>
<dbReference type="PANTHER" id="PTHR44757:SF2">
    <property type="entry name" value="BIOFILM ARCHITECTURE MAINTENANCE PROTEIN MBAA"/>
    <property type="match status" value="1"/>
</dbReference>
<accession>A0A7W6UVT7</accession>
<dbReference type="Gene3D" id="3.20.20.450">
    <property type="entry name" value="EAL domain"/>
    <property type="match status" value="1"/>
</dbReference>
<feature type="domain" description="PAC" evidence="7">
    <location>
        <begin position="388"/>
        <end position="439"/>
    </location>
</feature>
<evidence type="ECO:0000313" key="15">
    <source>
        <dbReference type="Proteomes" id="UP000524535"/>
    </source>
</evidence>
<evidence type="ECO:0000259" key="8">
    <source>
        <dbReference type="PROSITE" id="PS50839"/>
    </source>
</evidence>
<keyword evidence="3 6" id="KW-1133">Transmembrane helix</keyword>
<sequence>MATFSHSDKSMRPIQKAFGLSYFIPAIVVIAAVAIGFVQSDNEEHERFLAEQRLVASERLAQVSARLETQIHGNVNLIQGLVAAIAANPNMTQAQFSALSERIFSVPSQLRNVVAAPNLVVQNVYPFDENKQLIGQDYNANPKQSGSVFEAIKRRKTTIAGPVKLMQGGHGLLARYPVFSIGNGHFWGVVSAVIDAERLYRDSNINSDQQTLNIAIARRPQPSVKDVFVGDPAVFVDDAVRTRIELGYDTWYLAAVPKGGWLQEPPAIFVSRIYAAMVAIGIIAPLIWAGLLMRQRHRNLIILQQSEEELEEVSHRLGLALDSSGIGVWEYHPESGKLIWDRRMREMYYGSPDRDAFFYEDWKKAIHPDDIQAAQEELLQTVAEGVPYITQFRIVSPTGEIRYIRANGRVYSTAGREMRIVGANWDVTKDMLLQAELREARSRAEEQNAQLRATRRTLEHQSLHDALTGLPNRRFLDQFMEAGSGKAEKSHRLAFIHVDLDRFKEVNDTFGHAAGDEVLRQTTARLLDLVTPDEFASRVGGDEFVIATSGPCVERRSRELAQAIVRSLARPIEIGGHKCRIGCSAGISCQTASMEEPRELLVNADIALYEAKKRGRNRFEIFSDELRMAAVLRKTMSDEFLTALEHDQIVPYFQPQFDARTLQIVGVEALARWQHPQRGTLAPDRFLDIAESLNRAADLDAVILEKALFQSVRWKALGLDVPHLSVNISAQRIKDGRMFDRLADLQFSPGSLSFELLESISFDDHDEDLRTAITRLKSLGIDIEIDDFGTGHASIVSLIELGPKRLKIDRKLISPIEDSASQRRLVASIIEIGRSQDIEIVAEGVETGKHIEILRGLGCHVLQGYAFSKPLAAAEFITFVENWQARQCADG</sequence>
<dbReference type="CDD" id="cd01949">
    <property type="entry name" value="GGDEF"/>
    <property type="match status" value="1"/>
</dbReference>
<dbReference type="GO" id="GO:0003824">
    <property type="term" value="F:catalytic activity"/>
    <property type="evidence" value="ECO:0007669"/>
    <property type="project" value="UniProtKB-ARBA"/>
</dbReference>
<feature type="coiled-coil region" evidence="5">
    <location>
        <begin position="430"/>
        <end position="461"/>
    </location>
</feature>
<protein>
    <submittedName>
        <fullName evidence="13">Diguanylate cyclase (GGDEF)-like protein</fullName>
    </submittedName>
</protein>
<dbReference type="InterPro" id="IPR035919">
    <property type="entry name" value="EAL_sf"/>
</dbReference>
<evidence type="ECO:0000256" key="3">
    <source>
        <dbReference type="ARBA" id="ARBA00022989"/>
    </source>
</evidence>
<dbReference type="InterPro" id="IPR001633">
    <property type="entry name" value="EAL_dom"/>
</dbReference>
<dbReference type="InterPro" id="IPR043128">
    <property type="entry name" value="Rev_trsase/Diguanyl_cyclase"/>
</dbReference>
<evidence type="ECO:0000256" key="2">
    <source>
        <dbReference type="ARBA" id="ARBA00022692"/>
    </source>
</evidence>
<proteinExistence type="predicted"/>
<dbReference type="SUPFAM" id="SSF141868">
    <property type="entry name" value="EAL domain-like"/>
    <property type="match status" value="1"/>
</dbReference>
<dbReference type="GO" id="GO:0016020">
    <property type="term" value="C:membrane"/>
    <property type="evidence" value="ECO:0007669"/>
    <property type="project" value="UniProtKB-SubCell"/>
</dbReference>
<dbReference type="Proteomes" id="UP000520770">
    <property type="component" value="Unassembled WGS sequence"/>
</dbReference>
<dbReference type="PANTHER" id="PTHR44757">
    <property type="entry name" value="DIGUANYLATE CYCLASE DGCP"/>
    <property type="match status" value="1"/>
</dbReference>
<keyword evidence="5" id="KW-0175">Coiled coil</keyword>
<dbReference type="EMBL" id="JACIGY010000001">
    <property type="protein sequence ID" value="MBB4410449.1"/>
    <property type="molecule type" value="Genomic_DNA"/>
</dbReference>
<feature type="domain" description="CHASE" evidence="8">
    <location>
        <begin position="117"/>
        <end position="254"/>
    </location>
</feature>
<feature type="transmembrane region" description="Helical" evidence="6">
    <location>
        <begin position="20"/>
        <end position="38"/>
    </location>
</feature>
<dbReference type="AlphaFoldDB" id="A0A7W6UVT7"/>
<dbReference type="SMART" id="SM01079">
    <property type="entry name" value="CHASE"/>
    <property type="match status" value="1"/>
</dbReference>
<evidence type="ECO:0000313" key="13">
    <source>
        <dbReference type="EMBL" id="MBB4445136.1"/>
    </source>
</evidence>
<evidence type="ECO:0000313" key="16">
    <source>
        <dbReference type="Proteomes" id="UP000576087"/>
    </source>
</evidence>
<gene>
    <name evidence="12" type="ORF">GGE31_000920</name>
    <name evidence="11" type="ORF">GGE33_000865</name>
    <name evidence="13" type="ORF">GGE35_000918</name>
</gene>
<keyword evidence="2 6" id="KW-0812">Transmembrane</keyword>
<dbReference type="CDD" id="cd01948">
    <property type="entry name" value="EAL"/>
    <property type="match status" value="1"/>
</dbReference>
<dbReference type="Gene3D" id="3.30.70.270">
    <property type="match status" value="1"/>
</dbReference>
<keyword evidence="4 6" id="KW-0472">Membrane</keyword>
<dbReference type="InterPro" id="IPR000700">
    <property type="entry name" value="PAS-assoc_C"/>
</dbReference>
<dbReference type="PROSITE" id="PS50839">
    <property type="entry name" value="CHASE"/>
    <property type="match status" value="1"/>
</dbReference>
<evidence type="ECO:0000259" key="9">
    <source>
        <dbReference type="PROSITE" id="PS50883"/>
    </source>
</evidence>
<evidence type="ECO:0000256" key="4">
    <source>
        <dbReference type="ARBA" id="ARBA00023136"/>
    </source>
</evidence>
<comment type="subcellular location">
    <subcellularLocation>
        <location evidence="1">Membrane</location>
    </subcellularLocation>
</comment>
<dbReference type="EMBL" id="JACIGW010000001">
    <property type="protein sequence ID" value="MBB4347157.1"/>
    <property type="molecule type" value="Genomic_DNA"/>
</dbReference>
<dbReference type="InterPro" id="IPR029787">
    <property type="entry name" value="Nucleotide_cyclase"/>
</dbReference>
<keyword evidence="15" id="KW-1185">Reference proteome</keyword>
<dbReference type="PROSITE" id="PS50883">
    <property type="entry name" value="EAL"/>
    <property type="match status" value="1"/>
</dbReference>
<evidence type="ECO:0000256" key="6">
    <source>
        <dbReference type="SAM" id="Phobius"/>
    </source>
</evidence>
<evidence type="ECO:0000313" key="12">
    <source>
        <dbReference type="EMBL" id="MBB4410449.1"/>
    </source>
</evidence>
<dbReference type="PROSITE" id="PS50113">
    <property type="entry name" value="PAC"/>
    <property type="match status" value="1"/>
</dbReference>
<dbReference type="SMART" id="SM00052">
    <property type="entry name" value="EAL"/>
    <property type="match status" value="1"/>
</dbReference>
<dbReference type="Pfam" id="PF08447">
    <property type="entry name" value="PAS_3"/>
    <property type="match status" value="1"/>
</dbReference>